<evidence type="ECO:0000313" key="4">
    <source>
        <dbReference type="Proteomes" id="UP000198932"/>
    </source>
</evidence>
<gene>
    <name evidence="3" type="ORF">SAMN04487937_2683</name>
</gene>
<keyword evidence="4" id="KW-1185">Reference proteome</keyword>
<dbReference type="RefSeq" id="WP_092923151.1">
    <property type="nucleotide sequence ID" value="NZ_FOYN01000003.1"/>
</dbReference>
<dbReference type="GO" id="GO:0016813">
    <property type="term" value="F:hydrolase activity, acting on carbon-nitrogen (but not peptide) bonds, in linear amidines"/>
    <property type="evidence" value="ECO:0007669"/>
    <property type="project" value="InterPro"/>
</dbReference>
<accession>A0A1I6HD36</accession>
<dbReference type="InterPro" id="IPR011650">
    <property type="entry name" value="Peptidase_M20_dimer"/>
</dbReference>
<sequence length="437" mass="45255">MDLSVDAERLRADIEANAAFGRVETDDPKAHARTNRTGTEANRRARDRLVERFRDAGLDVTVDAVGNVLGTWTPESADPDAAPVVSGSHLDSVPEGGIFDGPLGVYAALEAVRAMRDDGFEPDRPVGVVSFTEEEGGTFGNGLLGSTVATGELALDDALALSNADGETLGDALDRIGYRGGSAVDAATPTDADGEAATIGPESWAAFYELHVEQDTTLESTGAAAGVVTTITGITHCEATIEGEANHAGATPMDERTDALAAASEFVLDVEAAANEVVASSSPSAVGTVGSLSVAPNATNVVPGRVEAGVDVRDVEAESMETIVDAARDSLARLARDRGVETEFERPFDVAPTPMSDRLREAAHEAAEAAGREAIDLHSGAAHDAMRVARVTDASLLFAPSRDGVSHNPLEWTDWDDCAAATEVLAGALARVAAGDR</sequence>
<proteinExistence type="predicted"/>
<dbReference type="InterPro" id="IPR002933">
    <property type="entry name" value="Peptidase_M20"/>
</dbReference>
<dbReference type="SUPFAM" id="SSF55031">
    <property type="entry name" value="Bacterial exopeptidase dimerisation domain"/>
    <property type="match status" value="1"/>
</dbReference>
<organism evidence="3 4">
    <name type="scientific">Halorubrum sodomense</name>
    <dbReference type="NCBI Taxonomy" id="35743"/>
    <lineage>
        <taxon>Archaea</taxon>
        <taxon>Methanobacteriati</taxon>
        <taxon>Methanobacteriota</taxon>
        <taxon>Stenosarchaea group</taxon>
        <taxon>Halobacteria</taxon>
        <taxon>Halobacteriales</taxon>
        <taxon>Haloferacaceae</taxon>
        <taxon>Halorubrum</taxon>
    </lineage>
</organism>
<evidence type="ECO:0000259" key="2">
    <source>
        <dbReference type="Pfam" id="PF07687"/>
    </source>
</evidence>
<dbReference type="PANTHER" id="PTHR32494">
    <property type="entry name" value="ALLANTOATE DEIMINASE-RELATED"/>
    <property type="match status" value="1"/>
</dbReference>
<dbReference type="PIRSF" id="PIRSF001235">
    <property type="entry name" value="Amidase_carbamoylase"/>
    <property type="match status" value="1"/>
</dbReference>
<dbReference type="OrthoDB" id="35906at2157"/>
<dbReference type="CDD" id="cd03884">
    <property type="entry name" value="M20_bAS"/>
    <property type="match status" value="1"/>
</dbReference>
<dbReference type="Proteomes" id="UP000198932">
    <property type="component" value="Unassembled WGS sequence"/>
</dbReference>
<name>A0A1I6HD36_HALSD</name>
<dbReference type="InterPro" id="IPR010158">
    <property type="entry name" value="Amidase_Cbmase"/>
</dbReference>
<dbReference type="InterPro" id="IPR036264">
    <property type="entry name" value="Bact_exopeptidase_dim_dom"/>
</dbReference>
<dbReference type="Gene3D" id="3.30.70.360">
    <property type="match status" value="1"/>
</dbReference>
<feature type="domain" description="Peptidase M20 dimerisation" evidence="2">
    <location>
        <begin position="232"/>
        <end position="335"/>
    </location>
</feature>
<reference evidence="4" key="1">
    <citation type="submission" date="2016-10" db="EMBL/GenBank/DDBJ databases">
        <authorList>
            <person name="Varghese N."/>
            <person name="Submissions S."/>
        </authorList>
    </citation>
    <scope>NUCLEOTIDE SEQUENCE [LARGE SCALE GENOMIC DNA]</scope>
    <source>
        <strain evidence="4">RD 26</strain>
    </source>
</reference>
<dbReference type="NCBIfam" id="TIGR01879">
    <property type="entry name" value="hydantase"/>
    <property type="match status" value="1"/>
</dbReference>
<dbReference type="Gene3D" id="3.40.630.10">
    <property type="entry name" value="Zn peptidases"/>
    <property type="match status" value="1"/>
</dbReference>
<dbReference type="AlphaFoldDB" id="A0A1I6HD36"/>
<keyword evidence="1 3" id="KW-0378">Hydrolase</keyword>
<evidence type="ECO:0000313" key="3">
    <source>
        <dbReference type="EMBL" id="SFR52359.1"/>
    </source>
</evidence>
<dbReference type="Pfam" id="PF07687">
    <property type="entry name" value="M20_dimer"/>
    <property type="match status" value="1"/>
</dbReference>
<evidence type="ECO:0000256" key="1">
    <source>
        <dbReference type="ARBA" id="ARBA00022801"/>
    </source>
</evidence>
<dbReference type="STRING" id="35743.SAMN04487937_2683"/>
<dbReference type="Pfam" id="PF01546">
    <property type="entry name" value="Peptidase_M20"/>
    <property type="match status" value="1"/>
</dbReference>
<protein>
    <submittedName>
        <fullName evidence="3">N-carbamoyl-L-amino-acid hydrolase</fullName>
    </submittedName>
</protein>
<dbReference type="EMBL" id="FOYN01000003">
    <property type="protein sequence ID" value="SFR52359.1"/>
    <property type="molecule type" value="Genomic_DNA"/>
</dbReference>
<dbReference type="SUPFAM" id="SSF53187">
    <property type="entry name" value="Zn-dependent exopeptidases"/>
    <property type="match status" value="1"/>
</dbReference>
<dbReference type="PANTHER" id="PTHR32494:SF5">
    <property type="entry name" value="ALLANTOATE AMIDOHYDROLASE"/>
    <property type="match status" value="1"/>
</dbReference>